<dbReference type="InterPro" id="IPR012337">
    <property type="entry name" value="RNaseH-like_sf"/>
</dbReference>
<evidence type="ECO:0000256" key="2">
    <source>
        <dbReference type="ARBA" id="ARBA00022695"/>
    </source>
</evidence>
<evidence type="ECO:0000259" key="7">
    <source>
        <dbReference type="Pfam" id="PF13456"/>
    </source>
</evidence>
<keyword evidence="3" id="KW-0540">Nuclease</keyword>
<feature type="domain" description="RNase H type-1" evidence="7">
    <location>
        <begin position="171"/>
        <end position="222"/>
    </location>
</feature>
<dbReference type="PANTHER" id="PTHR48475">
    <property type="entry name" value="RIBONUCLEASE H"/>
    <property type="match status" value="1"/>
</dbReference>
<gene>
    <name evidence="9" type="ORF">RJ639_001557</name>
</gene>
<dbReference type="GO" id="GO:0004523">
    <property type="term" value="F:RNA-DNA hybrid ribonuclease activity"/>
    <property type="evidence" value="ECO:0007669"/>
    <property type="project" value="InterPro"/>
</dbReference>
<evidence type="ECO:0000256" key="3">
    <source>
        <dbReference type="ARBA" id="ARBA00022722"/>
    </source>
</evidence>
<dbReference type="AlphaFoldDB" id="A0AA88XH23"/>
<organism evidence="9 10">
    <name type="scientific">Escallonia herrerae</name>
    <dbReference type="NCBI Taxonomy" id="1293975"/>
    <lineage>
        <taxon>Eukaryota</taxon>
        <taxon>Viridiplantae</taxon>
        <taxon>Streptophyta</taxon>
        <taxon>Embryophyta</taxon>
        <taxon>Tracheophyta</taxon>
        <taxon>Spermatophyta</taxon>
        <taxon>Magnoliopsida</taxon>
        <taxon>eudicotyledons</taxon>
        <taxon>Gunneridae</taxon>
        <taxon>Pentapetalae</taxon>
        <taxon>asterids</taxon>
        <taxon>campanulids</taxon>
        <taxon>Escalloniales</taxon>
        <taxon>Escalloniaceae</taxon>
        <taxon>Escallonia</taxon>
    </lineage>
</organism>
<keyword evidence="6" id="KW-0695">RNA-directed DNA polymerase</keyword>
<evidence type="ECO:0000313" key="9">
    <source>
        <dbReference type="EMBL" id="KAK3042563.1"/>
    </source>
</evidence>
<dbReference type="Gene3D" id="3.30.420.10">
    <property type="entry name" value="Ribonuclease H-like superfamily/Ribonuclease H"/>
    <property type="match status" value="1"/>
</dbReference>
<protein>
    <recommendedName>
        <fullName evidence="11">RNase H type-1 domain-containing protein</fullName>
    </recommendedName>
</protein>
<dbReference type="SUPFAM" id="SSF53098">
    <property type="entry name" value="Ribonuclease H-like"/>
    <property type="match status" value="1"/>
</dbReference>
<dbReference type="GO" id="GO:0003676">
    <property type="term" value="F:nucleic acid binding"/>
    <property type="evidence" value="ECO:0007669"/>
    <property type="project" value="InterPro"/>
</dbReference>
<dbReference type="InterPro" id="IPR002156">
    <property type="entry name" value="RNaseH_domain"/>
</dbReference>
<dbReference type="Pfam" id="PF17917">
    <property type="entry name" value="RT_RNaseH"/>
    <property type="match status" value="1"/>
</dbReference>
<accession>A0AA88XH23</accession>
<sequence>MSLSGHTRKCRVLILRSLVHHFAVKSGVCLAKQAQCRFYLKVVLEIEVEINQLIEAGFIREVKLTKTKLKYNSIEKTCLALVFASQKLKQYFLAYTVHLTGKADILKYVMVKTVLSGSLARRSILFNEFKIVYVTMTAIKGQALVNFLVDHPIPVDWEISEDFPDEEAFMLGEKCSNNVVEYQALIIGLQMALELGIPSLAVSGDSKLIINQLFKEYEVKKEDLVPYFRYR</sequence>
<keyword evidence="10" id="KW-1185">Reference proteome</keyword>
<reference evidence="9" key="1">
    <citation type="submission" date="2022-12" db="EMBL/GenBank/DDBJ databases">
        <title>Draft genome assemblies for two species of Escallonia (Escalloniales).</title>
        <authorList>
            <person name="Chanderbali A."/>
            <person name="Dervinis C."/>
            <person name="Anghel I."/>
            <person name="Soltis D."/>
            <person name="Soltis P."/>
            <person name="Zapata F."/>
        </authorList>
    </citation>
    <scope>NUCLEOTIDE SEQUENCE</scope>
    <source>
        <strain evidence="9">UCBG64.0493</strain>
        <tissue evidence="9">Leaf</tissue>
    </source>
</reference>
<dbReference type="InterPro" id="IPR036397">
    <property type="entry name" value="RNaseH_sf"/>
</dbReference>
<evidence type="ECO:0000256" key="5">
    <source>
        <dbReference type="ARBA" id="ARBA00022801"/>
    </source>
</evidence>
<evidence type="ECO:0000256" key="6">
    <source>
        <dbReference type="ARBA" id="ARBA00022918"/>
    </source>
</evidence>
<keyword evidence="1" id="KW-0808">Transferase</keyword>
<comment type="caution">
    <text evidence="9">The sequence shown here is derived from an EMBL/GenBank/DDBJ whole genome shotgun (WGS) entry which is preliminary data.</text>
</comment>
<proteinExistence type="predicted"/>
<dbReference type="Pfam" id="PF13456">
    <property type="entry name" value="RVT_3"/>
    <property type="match status" value="1"/>
</dbReference>
<evidence type="ECO:0000256" key="4">
    <source>
        <dbReference type="ARBA" id="ARBA00022759"/>
    </source>
</evidence>
<evidence type="ECO:0000259" key="8">
    <source>
        <dbReference type="Pfam" id="PF17917"/>
    </source>
</evidence>
<keyword evidence="4" id="KW-0255">Endonuclease</keyword>
<keyword evidence="2" id="KW-0548">Nucleotidyltransferase</keyword>
<dbReference type="InterPro" id="IPR041373">
    <property type="entry name" value="RT_RNaseH"/>
</dbReference>
<dbReference type="EMBL" id="JAVXUP010000018">
    <property type="protein sequence ID" value="KAK3042563.1"/>
    <property type="molecule type" value="Genomic_DNA"/>
</dbReference>
<name>A0AA88XH23_9ASTE</name>
<evidence type="ECO:0008006" key="11">
    <source>
        <dbReference type="Google" id="ProtNLM"/>
    </source>
</evidence>
<dbReference type="Proteomes" id="UP001188597">
    <property type="component" value="Unassembled WGS sequence"/>
</dbReference>
<feature type="domain" description="Reverse transcriptase RNase H-like" evidence="8">
    <location>
        <begin position="63"/>
        <end position="129"/>
    </location>
</feature>
<dbReference type="PANTHER" id="PTHR48475:SF1">
    <property type="entry name" value="RNASE H TYPE-1 DOMAIN-CONTAINING PROTEIN"/>
    <property type="match status" value="1"/>
</dbReference>
<dbReference type="GO" id="GO:0003964">
    <property type="term" value="F:RNA-directed DNA polymerase activity"/>
    <property type="evidence" value="ECO:0007669"/>
    <property type="project" value="UniProtKB-KW"/>
</dbReference>
<evidence type="ECO:0000313" key="10">
    <source>
        <dbReference type="Proteomes" id="UP001188597"/>
    </source>
</evidence>
<evidence type="ECO:0000256" key="1">
    <source>
        <dbReference type="ARBA" id="ARBA00022679"/>
    </source>
</evidence>
<keyword evidence="5" id="KW-0378">Hydrolase</keyword>